<sequence>MANYGQRRFGLELKQFILNIEDTWWEPSPDRDFAWNAFQIGKWITQHEEENSRSGGGHQKESQRYSILAKEAFRVLGTLWVDHQVLPEPEWLYELLADAPGSNFEASSVALFLREECRQFLIRRRDGQNPDIPTLADGERKQRRYRRRQDLPDPEKPAWATVNRNPPKKVQIPCRVTPEIRALIGNAADDEGISQARWLEEAIAEKLKSQGYNVSLAERKEVVTEQPAKKPKRTQRRAIPLPDASPGIAANRADKATTFRMGESLAAQIDKARGEELDRSAWMNRAIQSFMKDKGKLPKPDNVRDTMSEPVSLRFDKDFFPKVEAAASASGLTNSEWFRRVARWYLEQN</sequence>
<feature type="region of interest" description="Disordered" evidence="1">
    <location>
        <begin position="223"/>
        <end position="250"/>
    </location>
</feature>
<keyword evidence="3" id="KW-1185">Reference proteome</keyword>
<reference evidence="2 3" key="1">
    <citation type="submission" date="2019-08" db="EMBL/GenBank/DDBJ databases">
        <title>Identification of a novel species of the genus Boseongicola.</title>
        <authorList>
            <person name="Zhang X.-Q."/>
        </authorList>
    </citation>
    <scope>NUCLEOTIDE SEQUENCE [LARGE SCALE GENOMIC DNA]</scope>
    <source>
        <strain evidence="2 3">HY14</strain>
    </source>
</reference>
<evidence type="ECO:0000313" key="3">
    <source>
        <dbReference type="Proteomes" id="UP000322080"/>
    </source>
</evidence>
<protein>
    <submittedName>
        <fullName evidence="2">Uncharacterized protein</fullName>
    </submittedName>
</protein>
<evidence type="ECO:0000256" key="1">
    <source>
        <dbReference type="SAM" id="MobiDB-lite"/>
    </source>
</evidence>
<name>A0A5D0RS02_9RHOB</name>
<dbReference type="EMBL" id="VSIY01000001">
    <property type="protein sequence ID" value="TYB83478.1"/>
    <property type="molecule type" value="Genomic_DNA"/>
</dbReference>
<gene>
    <name evidence="2" type="ORF">FVF75_00160</name>
</gene>
<organism evidence="2 3">
    <name type="scientific">Maritimibacter fusiformis</name>
    <dbReference type="NCBI Taxonomy" id="2603819"/>
    <lineage>
        <taxon>Bacteria</taxon>
        <taxon>Pseudomonadati</taxon>
        <taxon>Pseudomonadota</taxon>
        <taxon>Alphaproteobacteria</taxon>
        <taxon>Rhodobacterales</taxon>
        <taxon>Roseobacteraceae</taxon>
        <taxon>Maritimibacter</taxon>
    </lineage>
</organism>
<dbReference type="Proteomes" id="UP000322080">
    <property type="component" value="Unassembled WGS sequence"/>
</dbReference>
<dbReference type="AlphaFoldDB" id="A0A5D0RS02"/>
<dbReference type="RefSeq" id="WP_148375720.1">
    <property type="nucleotide sequence ID" value="NZ_VSIY01000001.1"/>
</dbReference>
<proteinExistence type="predicted"/>
<evidence type="ECO:0000313" key="2">
    <source>
        <dbReference type="EMBL" id="TYB83478.1"/>
    </source>
</evidence>
<feature type="region of interest" description="Disordered" evidence="1">
    <location>
        <begin position="128"/>
        <end position="165"/>
    </location>
</feature>
<accession>A0A5D0RS02</accession>
<comment type="caution">
    <text evidence="2">The sequence shown here is derived from an EMBL/GenBank/DDBJ whole genome shotgun (WGS) entry which is preliminary data.</text>
</comment>